<reference evidence="5" key="1">
    <citation type="submission" date="2023-06" db="EMBL/GenBank/DDBJ databases">
        <title>Genome-scale phylogeny and comparative genomics of the fungal order Sordariales.</title>
        <authorList>
            <consortium name="Lawrence Berkeley National Laboratory"/>
            <person name="Hensen N."/>
            <person name="Bonometti L."/>
            <person name="Westerberg I."/>
            <person name="Brannstrom I.O."/>
            <person name="Guillou S."/>
            <person name="Cros-Aarteil S."/>
            <person name="Calhoun S."/>
            <person name="Haridas S."/>
            <person name="Kuo A."/>
            <person name="Mondo S."/>
            <person name="Pangilinan J."/>
            <person name="Riley R."/>
            <person name="Labutti K."/>
            <person name="Andreopoulos B."/>
            <person name="Lipzen A."/>
            <person name="Chen C."/>
            <person name="Yanf M."/>
            <person name="Daum C."/>
            <person name="Ng V."/>
            <person name="Clum A."/>
            <person name="Steindorff A."/>
            <person name="Ohm R."/>
            <person name="Martin F."/>
            <person name="Silar P."/>
            <person name="Natvig D."/>
            <person name="Lalanne C."/>
            <person name="Gautier V."/>
            <person name="Ament-Velasquez S.L."/>
            <person name="Kruys A."/>
            <person name="Hutchinson M.I."/>
            <person name="Powell A.J."/>
            <person name="Barry K."/>
            <person name="Miller A.N."/>
            <person name="Grigoriev I.V."/>
            <person name="Debuchy R."/>
            <person name="Gladieux P."/>
            <person name="Thoren M.H."/>
            <person name="Johannesson H."/>
        </authorList>
    </citation>
    <scope>NUCLEOTIDE SEQUENCE</scope>
    <source>
        <strain evidence="5">CBS 606.72</strain>
    </source>
</reference>
<keyword evidence="6" id="KW-1185">Reference proteome</keyword>
<gene>
    <name evidence="5" type="ORF">B0T14DRAFT_416381</name>
</gene>
<feature type="region of interest" description="Disordered" evidence="4">
    <location>
        <begin position="691"/>
        <end position="768"/>
    </location>
</feature>
<feature type="compositionally biased region" description="Acidic residues" evidence="4">
    <location>
        <begin position="707"/>
        <end position="759"/>
    </location>
</feature>
<proteinExistence type="inferred from homology"/>
<evidence type="ECO:0000313" key="5">
    <source>
        <dbReference type="EMBL" id="KAK0631660.1"/>
    </source>
</evidence>
<dbReference type="Pfam" id="PF04931">
    <property type="entry name" value="DNA_pol_phi"/>
    <property type="match status" value="1"/>
</dbReference>
<dbReference type="PANTHER" id="PTHR13213:SF2">
    <property type="entry name" value="MYB-BINDING PROTEIN 1A"/>
    <property type="match status" value="1"/>
</dbReference>
<dbReference type="EMBL" id="JAULSU010000001">
    <property type="protein sequence ID" value="KAK0631660.1"/>
    <property type="molecule type" value="Genomic_DNA"/>
</dbReference>
<dbReference type="InterPro" id="IPR016024">
    <property type="entry name" value="ARM-type_fold"/>
</dbReference>
<dbReference type="GO" id="GO:0006355">
    <property type="term" value="P:regulation of DNA-templated transcription"/>
    <property type="evidence" value="ECO:0007669"/>
    <property type="project" value="InterPro"/>
</dbReference>
<organism evidence="5 6">
    <name type="scientific">Immersiella caudata</name>
    <dbReference type="NCBI Taxonomy" id="314043"/>
    <lineage>
        <taxon>Eukaryota</taxon>
        <taxon>Fungi</taxon>
        <taxon>Dikarya</taxon>
        <taxon>Ascomycota</taxon>
        <taxon>Pezizomycotina</taxon>
        <taxon>Sordariomycetes</taxon>
        <taxon>Sordariomycetidae</taxon>
        <taxon>Sordariales</taxon>
        <taxon>Lasiosphaeriaceae</taxon>
        <taxon>Immersiella</taxon>
    </lineage>
</organism>
<comment type="caution">
    <text evidence="5">The sequence shown here is derived from an EMBL/GenBank/DDBJ whole genome shotgun (WGS) entry which is preliminary data.</text>
</comment>
<comment type="similarity">
    <text evidence="2">Belongs to the MYBBP1A family.</text>
</comment>
<dbReference type="GO" id="GO:0000182">
    <property type="term" value="F:rDNA binding"/>
    <property type="evidence" value="ECO:0007669"/>
    <property type="project" value="TreeGrafter"/>
</dbReference>
<feature type="region of interest" description="Disordered" evidence="4">
    <location>
        <begin position="1"/>
        <end position="55"/>
    </location>
</feature>
<evidence type="ECO:0000256" key="3">
    <source>
        <dbReference type="ARBA" id="ARBA00023242"/>
    </source>
</evidence>
<dbReference type="InterPro" id="IPR007015">
    <property type="entry name" value="DNA_pol_V/MYBBP1A"/>
</dbReference>
<feature type="compositionally biased region" description="Acidic residues" evidence="4">
    <location>
        <begin position="792"/>
        <end position="805"/>
    </location>
</feature>
<evidence type="ECO:0000256" key="1">
    <source>
        <dbReference type="ARBA" id="ARBA00004123"/>
    </source>
</evidence>
<dbReference type="Proteomes" id="UP001175000">
    <property type="component" value="Unassembled WGS sequence"/>
</dbReference>
<feature type="compositionally biased region" description="Basic and acidic residues" evidence="4">
    <location>
        <begin position="40"/>
        <end position="55"/>
    </location>
</feature>
<feature type="region of interest" description="Disordered" evidence="4">
    <location>
        <begin position="782"/>
        <end position="805"/>
    </location>
</feature>
<comment type="subcellular location">
    <subcellularLocation>
        <location evidence="1">Nucleus</location>
    </subcellularLocation>
</comment>
<accession>A0AA39XDF2</accession>
<dbReference type="GO" id="GO:0005730">
    <property type="term" value="C:nucleolus"/>
    <property type="evidence" value="ECO:0007669"/>
    <property type="project" value="InterPro"/>
</dbReference>
<sequence>MGSKRKRAAKEAGQNDTQPSQKRTKNAPEQTNSSTKTKAKALDKSPFSEHPTVQDRKRELELYELLGSEDVSERITAADAIISGLLGGDAVPEPVLVRHLDKRLFRGLASGRNASRLGFSLVLTEILGQLFGDKDLASEKYPGLAFDKVLSILVEKTQAGGNIPGQEERDRYFGQLFGVECFVRSGILFADKRRWLAVLDLLLSLATKKSWLKSQCGYVIVQAISEMKKKLVEKTLEKLAEQGFAKTPEGVGIWIAALDRFPDMTVPAQPWKNPLAPASLQALPPVLKDSGREPAEQQGAKPKQGAWSAQLHFVWDLILAHFAKLAKEEQREAAVEFKVFWKRIVDEGFFSKTSSDNQKFSGFMIFQKLLEGTASFPEMVTALFSQNFVGCLMNQAAREDRYLHRAALKALKGIETTVEKHPEILPTVLKQLLSEHGAYNFDQRTNTKTVNKILQQTTPATVKAVVKLLKLKDPSKSGLDEEKYYQALGFYLSRLASAPPESDVEDSSKSVPGTAMKLLTELAYSNDSVPMNTKEALRVKCTAAFSKLARRPEDFGDLCGAILSIDAEKGEEDDETAWAAMLHAYERLRELLDPAKETECNRAQRQALALLHAVGILQFHNRDPDAMELFDELEECYNKLSGEEGVSEFLVEILLAMVSRPSSLMRQVSQQVFEAFTPLMSAEALSLLTDPLETDESEKGQQALFSTEDEDMADADAGSDDGSDEEELDSDVEIVDLEDAGSEAPEDSDEEFDDEDKDETEAKDKDQEALDALDNALAEVLNSHRLDKDADAESSDDGSDMSDSDMMEVDAKLVEIFKQRVKTTSKKKEKKEAKDTVVNFKHRILDLLAIFVKKEAAVLNPLAFDTLLPLLQLIRTTTAKPLVNKACETIHNFSKSLKKARSSHVENDDIEAEQLTELLKEIHHEASKDPSHAFAKAVSTSSLAVASVLCANKETREGVFELYAQTQLKWFEGTVKIQQAFFSDWLQWCQSHASAARTTATAAAAEEEVDDK</sequence>
<feature type="compositionally biased region" description="Basic and acidic residues" evidence="4">
    <location>
        <begin position="782"/>
        <end position="791"/>
    </location>
</feature>
<name>A0AA39XDF2_9PEZI</name>
<evidence type="ECO:0000313" key="6">
    <source>
        <dbReference type="Proteomes" id="UP001175000"/>
    </source>
</evidence>
<dbReference type="PANTHER" id="PTHR13213">
    <property type="entry name" value="MYB-BINDING PROTEIN 1A FAMILY MEMBER"/>
    <property type="match status" value="1"/>
</dbReference>
<protein>
    <submittedName>
        <fullName evidence="5">DNA polymerase phi-domain-containing protein</fullName>
    </submittedName>
</protein>
<keyword evidence="3" id="KW-0539">Nucleus</keyword>
<dbReference type="AlphaFoldDB" id="A0AA39XDF2"/>
<feature type="compositionally biased region" description="Polar residues" evidence="4">
    <location>
        <begin position="14"/>
        <end position="36"/>
    </location>
</feature>
<dbReference type="SUPFAM" id="SSF48371">
    <property type="entry name" value="ARM repeat"/>
    <property type="match status" value="1"/>
</dbReference>
<evidence type="ECO:0000256" key="2">
    <source>
        <dbReference type="ARBA" id="ARBA00006809"/>
    </source>
</evidence>
<evidence type="ECO:0000256" key="4">
    <source>
        <dbReference type="SAM" id="MobiDB-lite"/>
    </source>
</evidence>